<evidence type="ECO:0000256" key="15">
    <source>
        <dbReference type="RuleBase" id="RU000687"/>
    </source>
</evidence>
<dbReference type="SUPFAM" id="SSF90112">
    <property type="entry name" value="Neurotransmitter-gated ion-channel transmembrane pore"/>
    <property type="match status" value="1"/>
</dbReference>
<feature type="chain" id="PRO_5035336865" evidence="15">
    <location>
        <begin position="19"/>
        <end position="508"/>
    </location>
</feature>
<dbReference type="PROSITE" id="PS00236">
    <property type="entry name" value="NEUROTR_ION_CHANNEL"/>
    <property type="match status" value="1"/>
</dbReference>
<dbReference type="Pfam" id="PF02932">
    <property type="entry name" value="Neur_chan_memb"/>
    <property type="match status" value="1"/>
</dbReference>
<dbReference type="PRINTS" id="PR00252">
    <property type="entry name" value="NRIONCHANNEL"/>
</dbReference>
<feature type="transmembrane region" description="Helical" evidence="15">
    <location>
        <begin position="245"/>
        <end position="268"/>
    </location>
</feature>
<keyword evidence="1 15" id="KW-0813">Transport</keyword>
<dbReference type="NCBIfam" id="TIGR00860">
    <property type="entry name" value="LIC"/>
    <property type="match status" value="1"/>
</dbReference>
<dbReference type="GO" id="GO:0005254">
    <property type="term" value="F:chloride channel activity"/>
    <property type="evidence" value="ECO:0007669"/>
    <property type="project" value="UniProtKB-ARBA"/>
</dbReference>
<keyword evidence="10" id="KW-0325">Glycoprotein</keyword>
<dbReference type="AlphaFoldDB" id="A0A8I6S364"/>
<organism evidence="19 20">
    <name type="scientific">Cimex lectularius</name>
    <name type="common">Bed bug</name>
    <name type="synonym">Acanthia lectularia</name>
    <dbReference type="NCBI Taxonomy" id="79782"/>
    <lineage>
        <taxon>Eukaryota</taxon>
        <taxon>Metazoa</taxon>
        <taxon>Ecdysozoa</taxon>
        <taxon>Arthropoda</taxon>
        <taxon>Hexapoda</taxon>
        <taxon>Insecta</taxon>
        <taxon>Pterygota</taxon>
        <taxon>Neoptera</taxon>
        <taxon>Paraneoptera</taxon>
        <taxon>Hemiptera</taxon>
        <taxon>Heteroptera</taxon>
        <taxon>Panheteroptera</taxon>
        <taxon>Cimicomorpha</taxon>
        <taxon>Cimicidae</taxon>
        <taxon>Cimex</taxon>
    </lineage>
</organism>
<keyword evidence="9" id="KW-1015">Disulfide bond</keyword>
<keyword evidence="2" id="KW-1003">Cell membrane</keyword>
<dbReference type="InterPro" id="IPR038050">
    <property type="entry name" value="Neuro_actylchol_rec"/>
</dbReference>
<evidence type="ECO:0000256" key="1">
    <source>
        <dbReference type="ARBA" id="ARBA00022448"/>
    </source>
</evidence>
<dbReference type="InterPro" id="IPR006028">
    <property type="entry name" value="GABAA/Glycine_rcpt"/>
</dbReference>
<dbReference type="GO" id="GO:0004890">
    <property type="term" value="F:GABA-A receptor activity"/>
    <property type="evidence" value="ECO:0007669"/>
    <property type="project" value="InterPro"/>
</dbReference>
<evidence type="ECO:0000256" key="16">
    <source>
        <dbReference type="SAM" id="Coils"/>
    </source>
</evidence>
<keyword evidence="8 15" id="KW-0472">Membrane</keyword>
<dbReference type="Gene3D" id="2.70.170.10">
    <property type="entry name" value="Neurotransmitter-gated ion-channel ligand-binding domain"/>
    <property type="match status" value="1"/>
</dbReference>
<gene>
    <name evidence="19" type="primary">106669765</name>
</gene>
<feature type="transmembrane region" description="Helical" evidence="15">
    <location>
        <begin position="310"/>
        <end position="331"/>
    </location>
</feature>
<keyword evidence="5 15" id="KW-1133">Transmembrane helix</keyword>
<dbReference type="SUPFAM" id="SSF63712">
    <property type="entry name" value="Nicotinic receptor ligand binding domain-like"/>
    <property type="match status" value="1"/>
</dbReference>
<evidence type="ECO:0000256" key="6">
    <source>
        <dbReference type="ARBA" id="ARBA00023018"/>
    </source>
</evidence>
<protein>
    <submittedName>
        <fullName evidence="19">Uncharacterized protein</fullName>
    </submittedName>
</protein>
<dbReference type="GO" id="GO:0045211">
    <property type="term" value="C:postsynaptic membrane"/>
    <property type="evidence" value="ECO:0007669"/>
    <property type="project" value="UniProtKB-SubCell"/>
</dbReference>
<evidence type="ECO:0000256" key="14">
    <source>
        <dbReference type="ARBA" id="ARBA00034104"/>
    </source>
</evidence>
<keyword evidence="6" id="KW-0770">Synapse</keyword>
<feature type="transmembrane region" description="Helical" evidence="15">
    <location>
        <begin position="280"/>
        <end position="298"/>
    </location>
</feature>
<dbReference type="PRINTS" id="PR01620">
    <property type="entry name" value="GABAARGAMMA"/>
</dbReference>
<dbReference type="InterPro" id="IPR006029">
    <property type="entry name" value="Neurotrans-gated_channel_TM"/>
</dbReference>
<dbReference type="CDD" id="cd19049">
    <property type="entry name" value="LGIC_TM_anion"/>
    <property type="match status" value="1"/>
</dbReference>
<keyword evidence="4 15" id="KW-0732">Signal</keyword>
<reference evidence="19" key="1">
    <citation type="submission" date="2022-01" db="UniProtKB">
        <authorList>
            <consortium name="EnsemblMetazoa"/>
        </authorList>
    </citation>
    <scope>IDENTIFICATION</scope>
</reference>
<dbReference type="KEGG" id="clec:106669765"/>
<evidence type="ECO:0000256" key="10">
    <source>
        <dbReference type="ARBA" id="ARBA00023180"/>
    </source>
</evidence>
<dbReference type="OrthoDB" id="203862at2759"/>
<dbReference type="InterPro" id="IPR005437">
    <property type="entry name" value="GABRG-1/4"/>
</dbReference>
<evidence type="ECO:0000256" key="9">
    <source>
        <dbReference type="ARBA" id="ARBA00023157"/>
    </source>
</evidence>
<feature type="coiled-coil region" evidence="16">
    <location>
        <begin position="332"/>
        <end position="359"/>
    </location>
</feature>
<feature type="domain" description="Neurotransmitter-gated ion-channel transmembrane" evidence="18">
    <location>
        <begin position="252"/>
        <end position="364"/>
    </location>
</feature>
<proteinExistence type="inferred from homology"/>
<keyword evidence="3 15" id="KW-0812">Transmembrane</keyword>
<evidence type="ECO:0000256" key="8">
    <source>
        <dbReference type="ARBA" id="ARBA00023136"/>
    </source>
</evidence>
<dbReference type="Gene3D" id="1.20.58.390">
    <property type="entry name" value="Neurotransmitter-gated ion-channel transmembrane domain"/>
    <property type="match status" value="1"/>
</dbReference>
<dbReference type="FunFam" id="2.70.170.10:FF:000003">
    <property type="entry name" value="Putative gamma-aminobutyric acid receptor subunit gamma-2"/>
    <property type="match status" value="1"/>
</dbReference>
<evidence type="ECO:0000256" key="4">
    <source>
        <dbReference type="ARBA" id="ARBA00022729"/>
    </source>
</evidence>
<dbReference type="PANTHER" id="PTHR18945">
    <property type="entry name" value="NEUROTRANSMITTER GATED ION CHANNEL"/>
    <property type="match status" value="1"/>
</dbReference>
<evidence type="ECO:0000259" key="18">
    <source>
        <dbReference type="Pfam" id="PF02932"/>
    </source>
</evidence>
<evidence type="ECO:0000256" key="11">
    <source>
        <dbReference type="ARBA" id="ARBA00023214"/>
    </source>
</evidence>
<dbReference type="Pfam" id="PF02931">
    <property type="entry name" value="Neur_chan_LBD"/>
    <property type="match status" value="1"/>
</dbReference>
<dbReference type="PRINTS" id="PR00253">
    <property type="entry name" value="GABAARECEPTR"/>
</dbReference>
<evidence type="ECO:0000256" key="3">
    <source>
        <dbReference type="ARBA" id="ARBA00022692"/>
    </source>
</evidence>
<keyword evidence="12" id="KW-0628">Postsynaptic cell membrane</keyword>
<dbReference type="InterPro" id="IPR006202">
    <property type="entry name" value="Neur_chan_lig-bd"/>
</dbReference>
<feature type="domain" description="Neurotransmitter-gated ion-channel ligand-binding" evidence="17">
    <location>
        <begin position="39"/>
        <end position="244"/>
    </location>
</feature>
<dbReference type="InterPro" id="IPR036719">
    <property type="entry name" value="Neuro-gated_channel_TM_sf"/>
</dbReference>
<dbReference type="Proteomes" id="UP000494040">
    <property type="component" value="Unassembled WGS sequence"/>
</dbReference>
<evidence type="ECO:0000256" key="12">
    <source>
        <dbReference type="ARBA" id="ARBA00023257"/>
    </source>
</evidence>
<evidence type="ECO:0000256" key="13">
    <source>
        <dbReference type="ARBA" id="ARBA00023303"/>
    </source>
</evidence>
<evidence type="ECO:0000256" key="7">
    <source>
        <dbReference type="ARBA" id="ARBA00023065"/>
    </source>
</evidence>
<dbReference type="GO" id="GO:0007214">
    <property type="term" value="P:gamma-aminobutyric acid signaling pathway"/>
    <property type="evidence" value="ECO:0007669"/>
    <property type="project" value="InterPro"/>
</dbReference>
<evidence type="ECO:0000256" key="5">
    <source>
        <dbReference type="ARBA" id="ARBA00022989"/>
    </source>
</evidence>
<dbReference type="EnsemblMetazoa" id="XM_014399462.2">
    <property type="protein sequence ID" value="XP_014254948.1"/>
    <property type="gene ID" value="LOC106669765"/>
</dbReference>
<keyword evidence="20" id="KW-1185">Reference proteome</keyword>
<evidence type="ECO:0000313" key="20">
    <source>
        <dbReference type="Proteomes" id="UP000494040"/>
    </source>
</evidence>
<keyword evidence="7 15" id="KW-0406">Ion transport</keyword>
<evidence type="ECO:0000313" key="19">
    <source>
        <dbReference type="EnsemblMetazoa" id="XP_014254948.1"/>
    </source>
</evidence>
<feature type="transmembrane region" description="Helical" evidence="15">
    <location>
        <begin position="464"/>
        <end position="484"/>
    </location>
</feature>
<dbReference type="GO" id="GO:0099095">
    <property type="term" value="F:ligand-gated monoatomic anion channel activity"/>
    <property type="evidence" value="ECO:0007669"/>
    <property type="project" value="UniProtKB-ARBA"/>
</dbReference>
<keyword evidence="13 15" id="KW-0407">Ion channel</keyword>
<name>A0A8I6S364_CIMLE</name>
<keyword evidence="11" id="KW-0868">Chloride</keyword>
<keyword evidence="16" id="KW-0175">Coiled coil</keyword>
<dbReference type="OMA" id="FWIDPQA"/>
<feature type="signal peptide" evidence="15">
    <location>
        <begin position="1"/>
        <end position="18"/>
    </location>
</feature>
<dbReference type="InterPro" id="IPR036734">
    <property type="entry name" value="Neur_chan_lig-bd_sf"/>
</dbReference>
<sequence length="508" mass="58090">MWEAAMIAVFLLQFAATANNLGSKEFTNNVTDTLNGLLLANNYDKKIRPDFGGPPTLVTVNMHIKSLGPVVEDAAMYTMDVYFRQSWYDRRLKFTLPGISELSMSWLFLEKIWKPDTYFLNGKKSHLHRITSPNKFVRMRHDGHLTYSMRLTLSATCKMHLKKFPLDSQVCPLVIGSYGYTSKDMVYSWSGSGVGLEPGVEMAQYLIVNISTNGHVFAVRSTGSKVNNTEIYSVVQAYFFLKRSIGYYVLQIYVPCTLIVCCSWISFWITPSDVAGRTSLAVTTVLSITTLGFGGRSQLPKVGHATALDWYVIICFAFAFAVMIEYAVINFTDKLAKDIKKLLEEKKLKEQKEKETEAKVEDNHEPIEFVDEGENLEELLQPKYVFRPNRWYSLPGDLHERNLREVVYDIVESPPGSMESPLPWFQQKLKATIRFWKEVHFIPQNMTIEAEQKFHKVDMFARRAFPLAFVSLASIYALLYTYYITDKDDENDESIIGVVLAKSDQKPL</sequence>
<comment type="similarity">
    <text evidence="15">Belongs to the ligand-gated ion channel (TC 1.A.9) family.</text>
</comment>
<dbReference type="SMR" id="A0A8I6S364"/>
<accession>A0A8I6S364</accession>
<dbReference type="InterPro" id="IPR018000">
    <property type="entry name" value="Neurotransmitter_ion_chnl_CS"/>
</dbReference>
<evidence type="ECO:0000256" key="2">
    <source>
        <dbReference type="ARBA" id="ARBA00022475"/>
    </source>
</evidence>
<comment type="subcellular location">
    <subcellularLocation>
        <location evidence="14">Postsynaptic cell membrane</location>
        <topology evidence="14">Multi-pass membrane protein</topology>
    </subcellularLocation>
</comment>
<evidence type="ECO:0000259" key="17">
    <source>
        <dbReference type="Pfam" id="PF02931"/>
    </source>
</evidence>
<dbReference type="InterPro" id="IPR006201">
    <property type="entry name" value="Neur_channel"/>
</dbReference>
<dbReference type="GO" id="GO:0005230">
    <property type="term" value="F:extracellular ligand-gated monoatomic ion channel activity"/>
    <property type="evidence" value="ECO:0007669"/>
    <property type="project" value="InterPro"/>
</dbReference>